<evidence type="ECO:0000313" key="2">
    <source>
        <dbReference type="EMBL" id="MBW0540106.1"/>
    </source>
</evidence>
<feature type="compositionally biased region" description="Polar residues" evidence="1">
    <location>
        <begin position="1"/>
        <end position="18"/>
    </location>
</feature>
<gene>
    <name evidence="2" type="ORF">O181_079821</name>
</gene>
<accession>A0A9Q3FH14</accession>
<proteinExistence type="predicted"/>
<evidence type="ECO:0000313" key="3">
    <source>
        <dbReference type="Proteomes" id="UP000765509"/>
    </source>
</evidence>
<evidence type="ECO:0000256" key="1">
    <source>
        <dbReference type="SAM" id="MobiDB-lite"/>
    </source>
</evidence>
<dbReference type="EMBL" id="AVOT02044753">
    <property type="protein sequence ID" value="MBW0540106.1"/>
    <property type="molecule type" value="Genomic_DNA"/>
</dbReference>
<feature type="region of interest" description="Disordered" evidence="1">
    <location>
        <begin position="1"/>
        <end position="29"/>
    </location>
</feature>
<dbReference type="Proteomes" id="UP000765509">
    <property type="component" value="Unassembled WGS sequence"/>
</dbReference>
<sequence>MPQTPGNSTSFNELQTSAPERGSEISDMVSSNDLEIEVESLSYESNPDPPVLAECEQRLLLNICNICKPDSFVITLTSGQPPRSQKPNFKIY</sequence>
<dbReference type="AlphaFoldDB" id="A0A9Q3FH14"/>
<reference evidence="2" key="1">
    <citation type="submission" date="2021-03" db="EMBL/GenBank/DDBJ databases">
        <title>Draft genome sequence of rust myrtle Austropuccinia psidii MF-1, a brazilian biotype.</title>
        <authorList>
            <person name="Quecine M.C."/>
            <person name="Pachon D.M.R."/>
            <person name="Bonatelli M.L."/>
            <person name="Correr F.H."/>
            <person name="Franceschini L.M."/>
            <person name="Leite T.F."/>
            <person name="Margarido G.R.A."/>
            <person name="Almeida C.A."/>
            <person name="Ferrarezi J.A."/>
            <person name="Labate C.A."/>
        </authorList>
    </citation>
    <scope>NUCLEOTIDE SEQUENCE</scope>
    <source>
        <strain evidence="2">MF-1</strain>
    </source>
</reference>
<keyword evidence="3" id="KW-1185">Reference proteome</keyword>
<organism evidence="2 3">
    <name type="scientific">Austropuccinia psidii MF-1</name>
    <dbReference type="NCBI Taxonomy" id="1389203"/>
    <lineage>
        <taxon>Eukaryota</taxon>
        <taxon>Fungi</taxon>
        <taxon>Dikarya</taxon>
        <taxon>Basidiomycota</taxon>
        <taxon>Pucciniomycotina</taxon>
        <taxon>Pucciniomycetes</taxon>
        <taxon>Pucciniales</taxon>
        <taxon>Sphaerophragmiaceae</taxon>
        <taxon>Austropuccinia</taxon>
    </lineage>
</organism>
<protein>
    <submittedName>
        <fullName evidence="2">Uncharacterized protein</fullName>
    </submittedName>
</protein>
<comment type="caution">
    <text evidence="2">The sequence shown here is derived from an EMBL/GenBank/DDBJ whole genome shotgun (WGS) entry which is preliminary data.</text>
</comment>
<name>A0A9Q3FH14_9BASI</name>